<feature type="transmembrane region" description="Helical" evidence="6">
    <location>
        <begin position="202"/>
        <end position="227"/>
    </location>
</feature>
<evidence type="ECO:0000313" key="8">
    <source>
        <dbReference type="Proteomes" id="UP000266178"/>
    </source>
</evidence>
<dbReference type="PIRSF" id="PIRSF035875">
    <property type="entry name" value="RNase_BN"/>
    <property type="match status" value="1"/>
</dbReference>
<dbReference type="Pfam" id="PF03631">
    <property type="entry name" value="Virul_fac_BrkB"/>
    <property type="match status" value="1"/>
</dbReference>
<keyword evidence="5 6" id="KW-0472">Membrane</keyword>
<dbReference type="InterPro" id="IPR017039">
    <property type="entry name" value="Virul_fac_BrkB"/>
</dbReference>
<comment type="caution">
    <text evidence="7">The sequence shown here is derived from an EMBL/GenBank/DDBJ whole genome shotgun (WGS) entry which is preliminary data.</text>
</comment>
<keyword evidence="2" id="KW-1003">Cell membrane</keyword>
<feature type="transmembrane region" description="Helical" evidence="6">
    <location>
        <begin position="140"/>
        <end position="165"/>
    </location>
</feature>
<dbReference type="EMBL" id="QWLB01000025">
    <property type="protein sequence ID" value="RIH92084.1"/>
    <property type="molecule type" value="Genomic_DNA"/>
</dbReference>
<evidence type="ECO:0000256" key="1">
    <source>
        <dbReference type="ARBA" id="ARBA00004651"/>
    </source>
</evidence>
<keyword evidence="3 6" id="KW-0812">Transmembrane</keyword>
<reference evidence="7 8" key="1">
    <citation type="submission" date="2018-08" db="EMBL/GenBank/DDBJ databases">
        <title>Meiothermus granaticius genome AF-68 sequencing project.</title>
        <authorList>
            <person name="Da Costa M.S."/>
            <person name="Albuquerque L."/>
            <person name="Raposo P."/>
            <person name="Froufe H.J.C."/>
            <person name="Barroso C.S."/>
            <person name="Egas C."/>
        </authorList>
    </citation>
    <scope>NUCLEOTIDE SEQUENCE [LARGE SCALE GENOMIC DNA]</scope>
    <source>
        <strain evidence="7 8">AF-68</strain>
    </source>
</reference>
<evidence type="ECO:0000256" key="2">
    <source>
        <dbReference type="ARBA" id="ARBA00022475"/>
    </source>
</evidence>
<dbReference type="RefSeq" id="WP_170146442.1">
    <property type="nucleotide sequence ID" value="NZ_BJXM01000004.1"/>
</dbReference>
<feature type="transmembrane region" description="Helical" evidence="6">
    <location>
        <begin position="94"/>
        <end position="119"/>
    </location>
</feature>
<evidence type="ECO:0000256" key="5">
    <source>
        <dbReference type="ARBA" id="ARBA00023136"/>
    </source>
</evidence>
<evidence type="ECO:0000256" key="6">
    <source>
        <dbReference type="SAM" id="Phobius"/>
    </source>
</evidence>
<sequence>MNPWRKRLSWLAQAFGEREVSLRAAALAYYAFFSIFPLLLLTAAGLGYLVRLRAPFAVELEATVLEYATQTLATSGVGGTVGGLFSTLATSAPVIGLAGVLGLLWGISGSLSAVSLAMGQVFDPEAPLLDWKARLRAGGVILAIGGVFVLFTLGSQVLGVIARFIPVLATLEAPLRAVVNFLLPIPAFVLLYQLLPNRRPGWGAAVWGAVIGGVLFGGVQVGFGVYLRLVSFQTVFGPLASLAVLLLWLQFSSLAFLIGALFAAAMSPKNRAVAMGSRA</sequence>
<feature type="transmembrane region" description="Helical" evidence="6">
    <location>
        <begin position="239"/>
        <end position="265"/>
    </location>
</feature>
<keyword evidence="8" id="KW-1185">Reference proteome</keyword>
<dbReference type="Proteomes" id="UP000266178">
    <property type="component" value="Unassembled WGS sequence"/>
</dbReference>
<accession>A0A399F5Z8</accession>
<keyword evidence="4 6" id="KW-1133">Transmembrane helix</keyword>
<name>A0A399F5Z8_9DEIN</name>
<evidence type="ECO:0000256" key="4">
    <source>
        <dbReference type="ARBA" id="ARBA00022989"/>
    </source>
</evidence>
<dbReference type="PANTHER" id="PTHR30213:SF1">
    <property type="entry name" value="INNER MEMBRANE PROTEIN YHJD"/>
    <property type="match status" value="1"/>
</dbReference>
<dbReference type="PANTHER" id="PTHR30213">
    <property type="entry name" value="INNER MEMBRANE PROTEIN YHJD"/>
    <property type="match status" value="1"/>
</dbReference>
<feature type="transmembrane region" description="Helical" evidence="6">
    <location>
        <begin position="27"/>
        <end position="50"/>
    </location>
</feature>
<evidence type="ECO:0000313" key="7">
    <source>
        <dbReference type="EMBL" id="RIH92084.1"/>
    </source>
</evidence>
<dbReference type="GO" id="GO:0005886">
    <property type="term" value="C:plasma membrane"/>
    <property type="evidence" value="ECO:0007669"/>
    <property type="project" value="UniProtKB-SubCell"/>
</dbReference>
<organism evidence="7 8">
    <name type="scientific">Meiothermus granaticius NBRC 107808</name>
    <dbReference type="NCBI Taxonomy" id="1227551"/>
    <lineage>
        <taxon>Bacteria</taxon>
        <taxon>Thermotogati</taxon>
        <taxon>Deinococcota</taxon>
        <taxon>Deinococci</taxon>
        <taxon>Thermales</taxon>
        <taxon>Thermaceae</taxon>
        <taxon>Meiothermus</taxon>
    </lineage>
</organism>
<comment type="subcellular location">
    <subcellularLocation>
        <location evidence="1">Cell membrane</location>
        <topology evidence="1">Multi-pass membrane protein</topology>
    </subcellularLocation>
</comment>
<proteinExistence type="predicted"/>
<evidence type="ECO:0000256" key="3">
    <source>
        <dbReference type="ARBA" id="ARBA00022692"/>
    </source>
</evidence>
<gene>
    <name evidence="7" type="ORF">Mgrana_01961</name>
</gene>
<protein>
    <submittedName>
        <fullName evidence="7">YihY family inner membrane protein</fullName>
    </submittedName>
</protein>
<feature type="transmembrane region" description="Helical" evidence="6">
    <location>
        <begin position="177"/>
        <end position="195"/>
    </location>
</feature>
<dbReference type="AlphaFoldDB" id="A0A399F5Z8"/>